<keyword evidence="2" id="KW-1185">Reference proteome</keyword>
<dbReference type="EMBL" id="PDCK01000044">
    <property type="protein sequence ID" value="PRQ23706.1"/>
    <property type="molecule type" value="Genomic_DNA"/>
</dbReference>
<accession>A0A2P6PP67</accession>
<dbReference type="AlphaFoldDB" id="A0A2P6PP67"/>
<organism evidence="1 2">
    <name type="scientific">Rosa chinensis</name>
    <name type="common">China rose</name>
    <dbReference type="NCBI Taxonomy" id="74649"/>
    <lineage>
        <taxon>Eukaryota</taxon>
        <taxon>Viridiplantae</taxon>
        <taxon>Streptophyta</taxon>
        <taxon>Embryophyta</taxon>
        <taxon>Tracheophyta</taxon>
        <taxon>Spermatophyta</taxon>
        <taxon>Magnoliopsida</taxon>
        <taxon>eudicotyledons</taxon>
        <taxon>Gunneridae</taxon>
        <taxon>Pentapetalae</taxon>
        <taxon>rosids</taxon>
        <taxon>fabids</taxon>
        <taxon>Rosales</taxon>
        <taxon>Rosaceae</taxon>
        <taxon>Rosoideae</taxon>
        <taxon>Rosoideae incertae sedis</taxon>
        <taxon>Rosa</taxon>
    </lineage>
</organism>
<comment type="caution">
    <text evidence="1">The sequence shown here is derived from an EMBL/GenBank/DDBJ whole genome shotgun (WGS) entry which is preliminary data.</text>
</comment>
<dbReference type="Gramene" id="PRQ23706">
    <property type="protein sequence ID" value="PRQ23706"/>
    <property type="gene ID" value="RchiOBHm_Chr6g0264321"/>
</dbReference>
<gene>
    <name evidence="1" type="ORF">RchiOBHm_Chr6g0264321</name>
</gene>
<name>A0A2P6PP67_ROSCH</name>
<dbReference type="Proteomes" id="UP000238479">
    <property type="component" value="Chromosome 6"/>
</dbReference>
<protein>
    <submittedName>
        <fullName evidence="1">Uncharacterized protein</fullName>
    </submittedName>
</protein>
<evidence type="ECO:0000313" key="2">
    <source>
        <dbReference type="Proteomes" id="UP000238479"/>
    </source>
</evidence>
<sequence length="63" mass="6923">MQLQVAVHEPHHIHEQIFFIGPEPYGSPTTGGNSNSVSFRRIVKLSWVLLGVKVANSGPNSQQ</sequence>
<reference evidence="1 2" key="1">
    <citation type="journal article" date="2018" name="Nat. Genet.">
        <title>The Rosa genome provides new insights in the design of modern roses.</title>
        <authorList>
            <person name="Bendahmane M."/>
        </authorList>
    </citation>
    <scope>NUCLEOTIDE SEQUENCE [LARGE SCALE GENOMIC DNA]</scope>
    <source>
        <strain evidence="2">cv. Old Blush</strain>
    </source>
</reference>
<proteinExistence type="predicted"/>
<evidence type="ECO:0000313" key="1">
    <source>
        <dbReference type="EMBL" id="PRQ23706.1"/>
    </source>
</evidence>